<evidence type="ECO:0000313" key="1">
    <source>
        <dbReference type="EMBL" id="KAH7127562.1"/>
    </source>
</evidence>
<dbReference type="Gene3D" id="3.30.70.330">
    <property type="match status" value="1"/>
</dbReference>
<gene>
    <name evidence="1" type="ORF">EDB81DRAFT_592552</name>
</gene>
<feature type="non-terminal residue" evidence="1">
    <location>
        <position position="250"/>
    </location>
</feature>
<reference evidence="1" key="1">
    <citation type="journal article" date="2021" name="Nat. Commun.">
        <title>Genetic determinants of endophytism in the Arabidopsis root mycobiome.</title>
        <authorList>
            <person name="Mesny F."/>
            <person name="Miyauchi S."/>
            <person name="Thiergart T."/>
            <person name="Pickel B."/>
            <person name="Atanasova L."/>
            <person name="Karlsson M."/>
            <person name="Huettel B."/>
            <person name="Barry K.W."/>
            <person name="Haridas S."/>
            <person name="Chen C."/>
            <person name="Bauer D."/>
            <person name="Andreopoulos W."/>
            <person name="Pangilinan J."/>
            <person name="LaButti K."/>
            <person name="Riley R."/>
            <person name="Lipzen A."/>
            <person name="Clum A."/>
            <person name="Drula E."/>
            <person name="Henrissat B."/>
            <person name="Kohler A."/>
            <person name="Grigoriev I.V."/>
            <person name="Martin F.M."/>
            <person name="Hacquard S."/>
        </authorList>
    </citation>
    <scope>NUCLEOTIDE SEQUENCE</scope>
    <source>
        <strain evidence="1">MPI-CAGE-AT-0147</strain>
    </source>
</reference>
<comment type="caution">
    <text evidence="1">The sequence shown here is derived from an EMBL/GenBank/DDBJ whole genome shotgun (WGS) entry which is preliminary data.</text>
</comment>
<proteinExistence type="predicted"/>
<dbReference type="Proteomes" id="UP000738349">
    <property type="component" value="Unassembled WGS sequence"/>
</dbReference>
<dbReference type="OrthoDB" id="3508416at2759"/>
<feature type="non-terminal residue" evidence="1">
    <location>
        <position position="1"/>
    </location>
</feature>
<dbReference type="InterPro" id="IPR012677">
    <property type="entry name" value="Nucleotide-bd_a/b_plait_sf"/>
</dbReference>
<dbReference type="InterPro" id="IPR035979">
    <property type="entry name" value="RBD_domain_sf"/>
</dbReference>
<evidence type="ECO:0008006" key="3">
    <source>
        <dbReference type="Google" id="ProtNLM"/>
    </source>
</evidence>
<sequence>SPASQVGFRPMAAVSGARRSTGEDIVLADGSKFSENYRGEHNPRNASVSNLQPEENCALWVTNLPEDCTHHELLSHIRNLGRIWCVVINKPDYVIHTTAAAKVVFFRPRPAQAFLAASLTRGIHVRGRRIKVAHNRVKYEASHITGNESRVLIITGSSSFVNEKSLTDFFKQRFVFEVDEITTLIKTSTRTCLEYKFGSYRCQAAMGKLSLEMDRPEGLEKVEYGLDPCEVGETMSSYGVAGERIQGHGI</sequence>
<keyword evidence="2" id="KW-1185">Reference proteome</keyword>
<dbReference type="EMBL" id="JAGMUV010000019">
    <property type="protein sequence ID" value="KAH7127562.1"/>
    <property type="molecule type" value="Genomic_DNA"/>
</dbReference>
<name>A0A9P9INX3_9HYPO</name>
<evidence type="ECO:0000313" key="2">
    <source>
        <dbReference type="Proteomes" id="UP000738349"/>
    </source>
</evidence>
<dbReference type="GO" id="GO:0003676">
    <property type="term" value="F:nucleic acid binding"/>
    <property type="evidence" value="ECO:0007669"/>
    <property type="project" value="InterPro"/>
</dbReference>
<protein>
    <recommendedName>
        <fullName evidence="3">RRM domain-containing protein</fullName>
    </recommendedName>
</protein>
<organism evidence="1 2">
    <name type="scientific">Dactylonectria macrodidyma</name>
    <dbReference type="NCBI Taxonomy" id="307937"/>
    <lineage>
        <taxon>Eukaryota</taxon>
        <taxon>Fungi</taxon>
        <taxon>Dikarya</taxon>
        <taxon>Ascomycota</taxon>
        <taxon>Pezizomycotina</taxon>
        <taxon>Sordariomycetes</taxon>
        <taxon>Hypocreomycetidae</taxon>
        <taxon>Hypocreales</taxon>
        <taxon>Nectriaceae</taxon>
        <taxon>Dactylonectria</taxon>
    </lineage>
</organism>
<accession>A0A9P9INX3</accession>
<dbReference type="AlphaFoldDB" id="A0A9P9INX3"/>
<dbReference type="SUPFAM" id="SSF54928">
    <property type="entry name" value="RNA-binding domain, RBD"/>
    <property type="match status" value="1"/>
</dbReference>